<reference evidence="14 15" key="1">
    <citation type="journal article" date="2015" name="Biotechnol. Biofuels">
        <title>Enhanced degradation of softwood versus hardwood by the white-rot fungus Pycnoporus coccineus.</title>
        <authorList>
            <person name="Couturier M."/>
            <person name="Navarro D."/>
            <person name="Chevret D."/>
            <person name="Henrissat B."/>
            <person name="Piumi F."/>
            <person name="Ruiz-Duenas F.J."/>
            <person name="Martinez A.T."/>
            <person name="Grigoriev I.V."/>
            <person name="Riley R."/>
            <person name="Lipzen A."/>
            <person name="Berrin J.G."/>
            <person name="Master E.R."/>
            <person name="Rosso M.N."/>
        </authorList>
    </citation>
    <scope>NUCLEOTIDE SEQUENCE [LARGE SCALE GENOMIC DNA]</scope>
    <source>
        <strain evidence="14 15">BRFM310</strain>
    </source>
</reference>
<dbReference type="OrthoDB" id="103819at2759"/>
<feature type="region of interest" description="Disordered" evidence="11">
    <location>
        <begin position="238"/>
        <end position="381"/>
    </location>
</feature>
<comment type="subcellular location">
    <subcellularLocation>
        <location evidence="1 10">Nucleus</location>
    </subcellularLocation>
</comment>
<evidence type="ECO:0000256" key="4">
    <source>
        <dbReference type="ARBA" id="ARBA00022491"/>
    </source>
</evidence>
<keyword evidence="15" id="KW-1185">Reference proteome</keyword>
<comment type="subunit">
    <text evidence="10">Component of the SRB8-11 complex, which itself associates with the Mediator complex.</text>
</comment>
<dbReference type="InterPro" id="IPR051139">
    <property type="entry name" value="Mediator_complx_sub13"/>
</dbReference>
<evidence type="ECO:0000256" key="7">
    <source>
        <dbReference type="ARBA" id="ARBA00023163"/>
    </source>
</evidence>
<keyword evidence="5 10" id="KW-0805">Transcription regulation</keyword>
<evidence type="ECO:0000259" key="13">
    <source>
        <dbReference type="Pfam" id="PF11597"/>
    </source>
</evidence>
<proteinExistence type="inferred from homology"/>
<keyword evidence="8 10" id="KW-0539">Nucleus</keyword>
<comment type="similarity">
    <text evidence="2 10">Belongs to the Mediator complex subunit 13 family.</text>
</comment>
<keyword evidence="7 10" id="KW-0804">Transcription</keyword>
<evidence type="ECO:0000256" key="9">
    <source>
        <dbReference type="ARBA" id="ARBA00032008"/>
    </source>
</evidence>
<dbReference type="PANTHER" id="PTHR48249:SF3">
    <property type="entry name" value="MEDIATOR OF RNA POLYMERASE II TRANSCRIPTION SUBUNIT 13"/>
    <property type="match status" value="1"/>
</dbReference>
<evidence type="ECO:0000313" key="15">
    <source>
        <dbReference type="Proteomes" id="UP000193067"/>
    </source>
</evidence>
<dbReference type="EMBL" id="KZ084109">
    <property type="protein sequence ID" value="OSD01718.1"/>
    <property type="molecule type" value="Genomic_DNA"/>
</dbReference>
<feature type="compositionally biased region" description="Basic and acidic residues" evidence="11">
    <location>
        <begin position="238"/>
        <end position="256"/>
    </location>
</feature>
<feature type="compositionally biased region" description="Low complexity" evidence="11">
    <location>
        <begin position="190"/>
        <end position="205"/>
    </location>
</feature>
<dbReference type="Pfam" id="PF06333">
    <property type="entry name" value="Med13_C"/>
    <property type="match status" value="1"/>
</dbReference>
<dbReference type="GO" id="GO:0045944">
    <property type="term" value="P:positive regulation of transcription by RNA polymerase II"/>
    <property type="evidence" value="ECO:0007669"/>
    <property type="project" value="TreeGrafter"/>
</dbReference>
<keyword evidence="6 10" id="KW-0010">Activator</keyword>
<evidence type="ECO:0000256" key="3">
    <source>
        <dbReference type="ARBA" id="ARBA00019618"/>
    </source>
</evidence>
<gene>
    <name evidence="14" type="ORF">PYCCODRAFT_1368632</name>
</gene>
<dbReference type="InterPro" id="IPR009401">
    <property type="entry name" value="Med13_C"/>
</dbReference>
<dbReference type="Pfam" id="PF11597">
    <property type="entry name" value="Med13_N"/>
    <property type="match status" value="1"/>
</dbReference>
<sequence>MRPTYYMPLRTLLPLPAGTPIILLPHGVPAYFLTTYRGPSTALTAQFEDALCGYGVGNWKACGSSRSSEHASSQFQRGPSGQSAPSYLIAWLAVQNKQGEDKGMPVVWPATLCISYHTSSPSAHARSPLSYIPELPPQLQASPPPPASAIPAMLSFTTAASSAADIPASAATPQSIAPSLTAERDRLTPSFQRRSSLLRSSPTSDSLRALRALTLARKPYARQMKTVASEVSGYVESVVKERERERERLRKERQEQELANQRAKLASVQPQRTAEPSTPSTAPQEPAQSTPVESQLDSAPELRTSAPPEEPAEPESLPTVESDHSGDSLFSPPDATIDLPSTEEEAPTAVEATPALAPAPPNDAQAVDAPPVKTEPGPSSSMTFDPFSEFDSAWGQQPNGYMDTAMDYDMDFNMNMDSLGGGRTGGAGGGSFDVDDGFGVFTEDDFDFFDAPSAQRGAPVHSMPAETGSGLTPAAGPPPLGLPPLVTGDATLSGPGPPSAHMSHSSPWAGHLGDPFTPRTVGDLHGMPEHNLLPDLLPPSPSKTPSSHSAPATPGVQLTDAHKAQDGRKSSLSALGPSIFDPIPFAPSHRQMDGKYAVGKFALPSPPPDMDPAEAAMYSHAVAQGLKGWRFKYNAATDPRIGVVKKLIGTKRKGMDQGVREQRRASAWDYYREPEDWQSSSPPSAGVVDSEESDDDQWMEDEETTTLAPRPSTPPPSYLPLGPTLLQTHFHHAHLLPLCTTLRPPGTTVASPPGSAPPISVPTPVSPAAVLGAASEKSKSLEAAAQILVKEVVENPTWAEAWRENAAVALTPPVPPAKVWQADARYISSLIAAGEAAKAPTTVQELFSGSSETESVVSLRPMTPPMLAVGKDEAIIQLSPTSLRFWEKLGLAPRAGPKDITAFVFYEGSDEERELEIEGWLGKVSAAYAAKGFGSHVAGISSHCTKPGLVPTRFDTLRKTLMSFVSTIPTRHPHLAFYIATPSHIISPSSTVLRQILSAVRRFYKANPGGDILIHFVPETLIEGIHTHPASSLGGLDDFVCSVYDRTLVPVTRAMSRKFFAHSAPLVGYFEAPAYALNCTRGSGLGPGTAAPQVSFALESSVSSLDVMNRHMLLHVGYQVSSCGRWISAACVDAEGEAHELKTWLTPDDGVEAFLVREVWCFVHEFAKRANIEWRIVISKLGIMTHSEIDAWVSYLDSAVAMSSEVPPFHVTLLAVDTEHSFTFVSPFDSGPLDILTRSSTTTTSPKSSARTSHATFSDISYASYTLTTKSSLILYPAYTADRSPKCVPPALVPGASDLPYIPDFDDDSDVNGVTQRQQPFVDALRVPGWTIVICAPSVTDHTSVSTMRIFELHVTRSLRSTYEISSKKNTVADPAQAHAEHMDDIVRSFHDLAVLARARWKLRTHPALPFHLAALEAMRAALSSGNPDPPEK</sequence>
<feature type="region of interest" description="Disordered" evidence="11">
    <location>
        <begin position="453"/>
        <end position="555"/>
    </location>
</feature>
<dbReference type="GO" id="GO:0003713">
    <property type="term" value="F:transcription coactivator activity"/>
    <property type="evidence" value="ECO:0007669"/>
    <property type="project" value="TreeGrafter"/>
</dbReference>
<feature type="domain" description="Mediator complex subunit Med13 C-terminal" evidence="12">
    <location>
        <begin position="1092"/>
        <end position="1416"/>
    </location>
</feature>
<feature type="region of interest" description="Disordered" evidence="11">
    <location>
        <begin position="170"/>
        <end position="205"/>
    </location>
</feature>
<protein>
    <recommendedName>
        <fullName evidence="3 10">Mediator of RNA polymerase II transcription subunit 13</fullName>
    </recommendedName>
    <alternativeName>
        <fullName evidence="9 10">Mediator complex subunit 13</fullName>
    </alternativeName>
</protein>
<evidence type="ECO:0000256" key="10">
    <source>
        <dbReference type="RuleBase" id="RU364134"/>
    </source>
</evidence>
<dbReference type="InterPro" id="IPR021643">
    <property type="entry name" value="Mediator_Med13_N"/>
</dbReference>
<evidence type="ECO:0000256" key="5">
    <source>
        <dbReference type="ARBA" id="ARBA00023015"/>
    </source>
</evidence>
<accession>A0A1Y2IKQ4</accession>
<name>A0A1Y2IKQ4_TRAC3</name>
<feature type="compositionally biased region" description="Low complexity" evidence="11">
    <location>
        <begin position="347"/>
        <end position="356"/>
    </location>
</feature>
<evidence type="ECO:0000259" key="12">
    <source>
        <dbReference type="Pfam" id="PF06333"/>
    </source>
</evidence>
<evidence type="ECO:0000256" key="6">
    <source>
        <dbReference type="ARBA" id="ARBA00023159"/>
    </source>
</evidence>
<comment type="function">
    <text evidence="10">Component of the SRB8-11 complex. The SRB8-11 complex is a regulatory module of the Mediator complex which is itself involved in regulation of basal and activated RNA polymerase II-dependent transcription. The SRB8-11 complex may be involved in the transcriptional repression of a subset of genes regulated by Mediator. It may inhibit the association of the Mediator complex with RNA polymerase II to form the holoenzyme complex.</text>
</comment>
<keyword evidence="4 10" id="KW-0678">Repressor</keyword>
<dbReference type="GO" id="GO:0016592">
    <property type="term" value="C:mediator complex"/>
    <property type="evidence" value="ECO:0007669"/>
    <property type="project" value="InterPro"/>
</dbReference>
<evidence type="ECO:0000256" key="1">
    <source>
        <dbReference type="ARBA" id="ARBA00004123"/>
    </source>
</evidence>
<evidence type="ECO:0000256" key="11">
    <source>
        <dbReference type="SAM" id="MobiDB-lite"/>
    </source>
</evidence>
<feature type="compositionally biased region" description="Polar residues" evidence="11">
    <location>
        <begin position="268"/>
        <end position="297"/>
    </location>
</feature>
<dbReference type="STRING" id="1353009.A0A1Y2IKQ4"/>
<feature type="domain" description="Mediator complex subunit Med13 N-terminal" evidence="13">
    <location>
        <begin position="4"/>
        <end position="117"/>
    </location>
</feature>
<evidence type="ECO:0000256" key="2">
    <source>
        <dbReference type="ARBA" id="ARBA00009354"/>
    </source>
</evidence>
<evidence type="ECO:0000256" key="8">
    <source>
        <dbReference type="ARBA" id="ARBA00023242"/>
    </source>
</evidence>
<feature type="region of interest" description="Disordered" evidence="11">
    <location>
        <begin position="672"/>
        <end position="721"/>
    </location>
</feature>
<dbReference type="Proteomes" id="UP000193067">
    <property type="component" value="Unassembled WGS sequence"/>
</dbReference>
<evidence type="ECO:0000313" key="14">
    <source>
        <dbReference type="EMBL" id="OSD01718.1"/>
    </source>
</evidence>
<organism evidence="14 15">
    <name type="scientific">Trametes coccinea (strain BRFM310)</name>
    <name type="common">Pycnoporus coccineus</name>
    <dbReference type="NCBI Taxonomy" id="1353009"/>
    <lineage>
        <taxon>Eukaryota</taxon>
        <taxon>Fungi</taxon>
        <taxon>Dikarya</taxon>
        <taxon>Basidiomycota</taxon>
        <taxon>Agaricomycotina</taxon>
        <taxon>Agaricomycetes</taxon>
        <taxon>Polyporales</taxon>
        <taxon>Polyporaceae</taxon>
        <taxon>Trametes</taxon>
    </lineage>
</organism>
<feature type="compositionally biased region" description="Acidic residues" evidence="11">
    <location>
        <begin position="689"/>
        <end position="704"/>
    </location>
</feature>
<feature type="compositionally biased region" description="Low complexity" evidence="11">
    <location>
        <begin position="543"/>
        <end position="554"/>
    </location>
</feature>
<dbReference type="PANTHER" id="PTHR48249">
    <property type="entry name" value="MEDIATOR OF RNA POLYMERASE II TRANSCRIPTION SUBUNIT 13"/>
    <property type="match status" value="1"/>
</dbReference>